<reference evidence="3 4" key="1">
    <citation type="submission" date="2019-01" db="EMBL/GenBank/DDBJ databases">
        <title>Sequencing of cultivated peanut Arachis hypogaea provides insights into genome evolution and oil improvement.</title>
        <authorList>
            <person name="Chen X."/>
        </authorList>
    </citation>
    <scope>NUCLEOTIDE SEQUENCE [LARGE SCALE GENOMIC DNA]</scope>
    <source>
        <strain evidence="4">cv. Fuhuasheng</strain>
        <tissue evidence="3">Leaves</tissue>
    </source>
</reference>
<gene>
    <name evidence="3" type="ORF">Ahy_A06g028555</name>
</gene>
<comment type="caution">
    <text evidence="3">The sequence shown here is derived from an EMBL/GenBank/DDBJ whole genome shotgun (WGS) entry which is preliminary data.</text>
</comment>
<dbReference type="Gene3D" id="3.30.559.10">
    <property type="entry name" value="Chloramphenicol acetyltransferase-like domain"/>
    <property type="match status" value="1"/>
</dbReference>
<sequence length="207" mass="23942">MSMAMLIMVILINLRENTVDLKHAFKTRRELKENHQLWLSLMLNPPLPQNYFGNALAPTVIPTCYVGEIISQALSYTTHKRRQAVERRWDLIRTPYLERGECRENVPFFENPNVILGSWMRLSAYEADFGWEKPFHFGPGGVCPYDRGVISPRHGDDDVDAFMHFQVAHIQDFIIKFWEDIGNASCRTIIEANILFIGQNSIKLVAF</sequence>
<organism evidence="3 4">
    <name type="scientific">Arachis hypogaea</name>
    <name type="common">Peanut</name>
    <dbReference type="NCBI Taxonomy" id="3818"/>
    <lineage>
        <taxon>Eukaryota</taxon>
        <taxon>Viridiplantae</taxon>
        <taxon>Streptophyta</taxon>
        <taxon>Embryophyta</taxon>
        <taxon>Tracheophyta</taxon>
        <taxon>Spermatophyta</taxon>
        <taxon>Magnoliopsida</taxon>
        <taxon>eudicotyledons</taxon>
        <taxon>Gunneridae</taxon>
        <taxon>Pentapetalae</taxon>
        <taxon>rosids</taxon>
        <taxon>fabids</taxon>
        <taxon>Fabales</taxon>
        <taxon>Fabaceae</taxon>
        <taxon>Papilionoideae</taxon>
        <taxon>50 kb inversion clade</taxon>
        <taxon>dalbergioids sensu lato</taxon>
        <taxon>Dalbergieae</taxon>
        <taxon>Pterocarpus clade</taxon>
        <taxon>Arachis</taxon>
    </lineage>
</organism>
<name>A0A445CR93_ARAHY</name>
<dbReference type="PANTHER" id="PTHR31642:SF175">
    <property type="entry name" value="SPERMIDINE HYDROXYCINNAMOYL TRANSFERASE"/>
    <property type="match status" value="1"/>
</dbReference>
<dbReference type="GO" id="GO:0016747">
    <property type="term" value="F:acyltransferase activity, transferring groups other than amino-acyl groups"/>
    <property type="evidence" value="ECO:0007669"/>
    <property type="project" value="TreeGrafter"/>
</dbReference>
<comment type="similarity">
    <text evidence="1">Belongs to the plant acyltransferase family.</text>
</comment>
<evidence type="ECO:0000256" key="1">
    <source>
        <dbReference type="ARBA" id="ARBA00009861"/>
    </source>
</evidence>
<dbReference type="AlphaFoldDB" id="A0A445CR93"/>
<evidence type="ECO:0000256" key="2">
    <source>
        <dbReference type="SAM" id="SignalP"/>
    </source>
</evidence>
<proteinExistence type="inferred from homology"/>
<dbReference type="STRING" id="3818.A0A445CR93"/>
<evidence type="ECO:0000313" key="3">
    <source>
        <dbReference type="EMBL" id="RYR53438.1"/>
    </source>
</evidence>
<dbReference type="Gramene" id="arahy.Tifrunner.gnm2.ann2.Ah06g195700.1">
    <property type="protein sequence ID" value="arahy.Tifrunner.gnm2.ann2.Ah06g195700.1-CDS"/>
    <property type="gene ID" value="arahy.Tifrunner.gnm2.ann2.Ah06g195700"/>
</dbReference>
<dbReference type="PANTHER" id="PTHR31642">
    <property type="entry name" value="TRICHOTHECENE 3-O-ACETYLTRANSFERASE"/>
    <property type="match status" value="1"/>
</dbReference>
<dbReference type="EMBL" id="SDMP01000006">
    <property type="protein sequence ID" value="RYR53438.1"/>
    <property type="molecule type" value="Genomic_DNA"/>
</dbReference>
<evidence type="ECO:0000313" key="4">
    <source>
        <dbReference type="Proteomes" id="UP000289738"/>
    </source>
</evidence>
<dbReference type="Proteomes" id="UP000289738">
    <property type="component" value="Chromosome A06"/>
</dbReference>
<dbReference type="InterPro" id="IPR050317">
    <property type="entry name" value="Plant_Fungal_Acyltransferase"/>
</dbReference>
<dbReference type="Pfam" id="PF02458">
    <property type="entry name" value="Transferase"/>
    <property type="match status" value="1"/>
</dbReference>
<keyword evidence="2" id="KW-0732">Signal</keyword>
<feature type="signal peptide" evidence="2">
    <location>
        <begin position="1"/>
        <end position="17"/>
    </location>
</feature>
<keyword evidence="4" id="KW-1185">Reference proteome</keyword>
<dbReference type="InterPro" id="IPR023213">
    <property type="entry name" value="CAT-like_dom_sf"/>
</dbReference>
<feature type="chain" id="PRO_5019513615" evidence="2">
    <location>
        <begin position="18"/>
        <end position="207"/>
    </location>
</feature>
<accession>A0A445CR93</accession>
<protein>
    <submittedName>
        <fullName evidence="3">Uncharacterized protein</fullName>
    </submittedName>
</protein>